<accession>A0AAW0LXC8</accession>
<dbReference type="Proteomes" id="UP000237347">
    <property type="component" value="Unassembled WGS sequence"/>
</dbReference>
<comment type="caution">
    <text evidence="1">The sequence shown here is derived from an EMBL/GenBank/DDBJ whole genome shotgun (WGS) entry which is preliminary data.</text>
</comment>
<protein>
    <submittedName>
        <fullName evidence="1">Uncharacterized protein</fullName>
    </submittedName>
</protein>
<evidence type="ECO:0000313" key="1">
    <source>
        <dbReference type="EMBL" id="KAK7856323.1"/>
    </source>
</evidence>
<organism evidence="1 2">
    <name type="scientific">Quercus suber</name>
    <name type="common">Cork oak</name>
    <dbReference type="NCBI Taxonomy" id="58331"/>
    <lineage>
        <taxon>Eukaryota</taxon>
        <taxon>Viridiplantae</taxon>
        <taxon>Streptophyta</taxon>
        <taxon>Embryophyta</taxon>
        <taxon>Tracheophyta</taxon>
        <taxon>Spermatophyta</taxon>
        <taxon>Magnoliopsida</taxon>
        <taxon>eudicotyledons</taxon>
        <taxon>Gunneridae</taxon>
        <taxon>Pentapetalae</taxon>
        <taxon>rosids</taxon>
        <taxon>fabids</taxon>
        <taxon>Fagales</taxon>
        <taxon>Fagaceae</taxon>
        <taxon>Quercus</taxon>
    </lineage>
</organism>
<keyword evidence="2" id="KW-1185">Reference proteome</keyword>
<sequence length="133" mass="15082">MFSGPRREKIWIERNRWHLLGYYLLDKKQKTQTGPKQSEEATVSLCVPLRTLSSEATQRWLFFLGFSSNLISSVSLCVPLRTLSSEATQRWLFFLGFSSNLISSGRRSDESLSSGTKHSEFNLGIHLGVVVNV</sequence>
<reference evidence="1 2" key="1">
    <citation type="journal article" date="2018" name="Sci. Data">
        <title>The draft genome sequence of cork oak.</title>
        <authorList>
            <person name="Ramos A.M."/>
            <person name="Usie A."/>
            <person name="Barbosa P."/>
            <person name="Barros P.M."/>
            <person name="Capote T."/>
            <person name="Chaves I."/>
            <person name="Simoes F."/>
            <person name="Abreu I."/>
            <person name="Carrasquinho I."/>
            <person name="Faro C."/>
            <person name="Guimaraes J.B."/>
            <person name="Mendonca D."/>
            <person name="Nobrega F."/>
            <person name="Rodrigues L."/>
            <person name="Saibo N.J.M."/>
            <person name="Varela M.C."/>
            <person name="Egas C."/>
            <person name="Matos J."/>
            <person name="Miguel C.M."/>
            <person name="Oliveira M.M."/>
            <person name="Ricardo C.P."/>
            <person name="Goncalves S."/>
        </authorList>
    </citation>
    <scope>NUCLEOTIDE SEQUENCE [LARGE SCALE GENOMIC DNA]</scope>
    <source>
        <strain evidence="2">cv. HL8</strain>
    </source>
</reference>
<dbReference type="AlphaFoldDB" id="A0AAW0LXC8"/>
<proteinExistence type="predicted"/>
<dbReference type="EMBL" id="PKMF04000037">
    <property type="protein sequence ID" value="KAK7856323.1"/>
    <property type="molecule type" value="Genomic_DNA"/>
</dbReference>
<name>A0AAW0LXC8_QUESU</name>
<gene>
    <name evidence="1" type="ORF">CFP56_023640</name>
</gene>
<evidence type="ECO:0000313" key="2">
    <source>
        <dbReference type="Proteomes" id="UP000237347"/>
    </source>
</evidence>